<name>A0A165DI47_9BASI</name>
<reference evidence="4 5" key="1">
    <citation type="journal article" date="2016" name="Mol. Biol. Evol.">
        <title>Comparative Genomics of Early-Diverging Mushroom-Forming Fungi Provides Insights into the Origins of Lignocellulose Decay Capabilities.</title>
        <authorList>
            <person name="Nagy L.G."/>
            <person name="Riley R."/>
            <person name="Tritt A."/>
            <person name="Adam C."/>
            <person name="Daum C."/>
            <person name="Floudas D."/>
            <person name="Sun H."/>
            <person name="Yadav J.S."/>
            <person name="Pangilinan J."/>
            <person name="Larsson K.H."/>
            <person name="Matsuura K."/>
            <person name="Barry K."/>
            <person name="Labutti K."/>
            <person name="Kuo R."/>
            <person name="Ohm R.A."/>
            <person name="Bhattacharya S.S."/>
            <person name="Shirouzu T."/>
            <person name="Yoshinaga Y."/>
            <person name="Martin F.M."/>
            <person name="Grigoriev I.V."/>
            <person name="Hibbett D.S."/>
        </authorList>
    </citation>
    <scope>NUCLEOTIDE SEQUENCE [LARGE SCALE GENOMIC DNA]</scope>
    <source>
        <strain evidence="4 5">HHB12733</strain>
    </source>
</reference>
<feature type="domain" description="NAD(P)-binding" evidence="3">
    <location>
        <begin position="427"/>
        <end position="520"/>
    </location>
</feature>
<dbReference type="EMBL" id="KV424053">
    <property type="protein sequence ID" value="KZT52849.1"/>
    <property type="molecule type" value="Genomic_DNA"/>
</dbReference>
<dbReference type="Gene3D" id="3.40.50.720">
    <property type="entry name" value="NAD(P)-binding Rossmann-like Domain"/>
    <property type="match status" value="1"/>
</dbReference>
<dbReference type="Pfam" id="PF13460">
    <property type="entry name" value="NAD_binding_10"/>
    <property type="match status" value="1"/>
</dbReference>
<protein>
    <submittedName>
        <fullName evidence="4">NAD(P)-binding protein</fullName>
    </submittedName>
</protein>
<dbReference type="PANTHER" id="PTHR48079:SF6">
    <property type="entry name" value="NAD(P)-BINDING DOMAIN-CONTAINING PROTEIN-RELATED"/>
    <property type="match status" value="1"/>
</dbReference>
<keyword evidence="2" id="KW-1133">Transmembrane helix</keyword>
<feature type="transmembrane region" description="Helical" evidence="2">
    <location>
        <begin position="248"/>
        <end position="268"/>
    </location>
</feature>
<evidence type="ECO:0000313" key="5">
    <source>
        <dbReference type="Proteomes" id="UP000076842"/>
    </source>
</evidence>
<dbReference type="OrthoDB" id="10262413at2759"/>
<organism evidence="4 5">
    <name type="scientific">Calocera cornea HHB12733</name>
    <dbReference type="NCBI Taxonomy" id="1353952"/>
    <lineage>
        <taxon>Eukaryota</taxon>
        <taxon>Fungi</taxon>
        <taxon>Dikarya</taxon>
        <taxon>Basidiomycota</taxon>
        <taxon>Agaricomycotina</taxon>
        <taxon>Dacrymycetes</taxon>
        <taxon>Dacrymycetales</taxon>
        <taxon>Dacrymycetaceae</taxon>
        <taxon>Calocera</taxon>
    </lineage>
</organism>
<gene>
    <name evidence="4" type="ORF">CALCODRAFT_511789</name>
</gene>
<proteinExistence type="predicted"/>
<dbReference type="GO" id="GO:0005737">
    <property type="term" value="C:cytoplasm"/>
    <property type="evidence" value="ECO:0007669"/>
    <property type="project" value="TreeGrafter"/>
</dbReference>
<evidence type="ECO:0000256" key="1">
    <source>
        <dbReference type="SAM" id="MobiDB-lite"/>
    </source>
</evidence>
<dbReference type="STRING" id="1353952.A0A165DI47"/>
<dbReference type="AlphaFoldDB" id="A0A165DI47"/>
<feature type="transmembrane region" description="Helical" evidence="2">
    <location>
        <begin position="50"/>
        <end position="77"/>
    </location>
</feature>
<dbReference type="Proteomes" id="UP000076842">
    <property type="component" value="Unassembled WGS sequence"/>
</dbReference>
<dbReference type="GO" id="GO:0004029">
    <property type="term" value="F:aldehyde dehydrogenase (NAD+) activity"/>
    <property type="evidence" value="ECO:0007669"/>
    <property type="project" value="TreeGrafter"/>
</dbReference>
<dbReference type="InterPro" id="IPR016040">
    <property type="entry name" value="NAD(P)-bd_dom"/>
</dbReference>
<evidence type="ECO:0000313" key="4">
    <source>
        <dbReference type="EMBL" id="KZT52849.1"/>
    </source>
</evidence>
<accession>A0A165DI47</accession>
<feature type="region of interest" description="Disordered" evidence="1">
    <location>
        <begin position="298"/>
        <end position="330"/>
    </location>
</feature>
<dbReference type="InParanoid" id="A0A165DI47"/>
<feature type="transmembrane region" description="Helical" evidence="2">
    <location>
        <begin position="173"/>
        <end position="194"/>
    </location>
</feature>
<keyword evidence="2" id="KW-0812">Transmembrane</keyword>
<dbReference type="InterPro" id="IPR051783">
    <property type="entry name" value="NAD(P)-dependent_oxidoreduct"/>
</dbReference>
<evidence type="ECO:0000259" key="3">
    <source>
        <dbReference type="Pfam" id="PF13460"/>
    </source>
</evidence>
<sequence length="750" mass="81413">MANLSLPLDQASLVSIWLESILYGAVIPLFCFAVYIILHNRDGRGINKSMLLAATLMTLLATVHIFLNLARAFLGFIDNEMVPNGPNNYFNQLNDKATAGKFIVFTLQTVVGDMFNIYRLYMVWNRSWRVLLLPALIFVGSITTSAVSLSFMLTHSEGSVSPPEYNAIRVDALITAFLALLTLQPLVTSSLIGFRLVRTDRLVRGAAAAGGAQWSLLPVVRIVLDSAGAYVATMLTMVLLFVSANTAFFIVMEAVVPIVAITFCSIITRVASHASKLQSTPSNFQAGVSQPARQASHVQVAPERVPGRPRNGIRPDSIPTTPVWYGKGSRSRSGSPEMYAMPVVVRVSTERLSGIPDGVDSEQKVGVAVKKKRFNGVVELGVTAEGRLTPRRMTPLLTLQVVGQRLRQARLLHTTTIMSYDKIFIIGATGYIGGAVLHALLTAYPGKYQYTALVRSEKDFPVLERLGVKVIQGSSESLDVVERASSEADIVVNAADADGMELARAVVKGMEARSAAAGVGKVKPVLIHTSGTGVVTDKAGGKFTDFARKVWNDASEEDIKSIDPAEPHRDVDLMLFEAHTRDLINIHIIAPSTIVGVGRGPVRKLTQQLPNMVRAAVKHRTTYYVGEGTNIWMNVDIDDLEELYLLVLQHAITQAGEKNGSPYANFYWGSVNRHCWGEVAKTLAPLLFAKGLTDSPEAKSIEPGKEPLLNGTANNSVTKADRAFALGWKPKGKTLEEAIPEDVELTLALG</sequence>
<keyword evidence="5" id="KW-1185">Reference proteome</keyword>
<dbReference type="PANTHER" id="PTHR48079">
    <property type="entry name" value="PROTEIN YEEZ"/>
    <property type="match status" value="1"/>
</dbReference>
<feature type="transmembrane region" description="Helical" evidence="2">
    <location>
        <begin position="97"/>
        <end position="118"/>
    </location>
</feature>
<feature type="transmembrane region" description="Helical" evidence="2">
    <location>
        <begin position="130"/>
        <end position="153"/>
    </location>
</feature>
<feature type="transmembrane region" description="Helical" evidence="2">
    <location>
        <begin position="423"/>
        <end position="444"/>
    </location>
</feature>
<dbReference type="SUPFAM" id="SSF51735">
    <property type="entry name" value="NAD(P)-binding Rossmann-fold domains"/>
    <property type="match status" value="1"/>
</dbReference>
<dbReference type="InterPro" id="IPR036291">
    <property type="entry name" value="NAD(P)-bd_dom_sf"/>
</dbReference>
<feature type="transmembrane region" description="Helical" evidence="2">
    <location>
        <begin position="20"/>
        <end position="38"/>
    </location>
</feature>
<evidence type="ECO:0000256" key="2">
    <source>
        <dbReference type="SAM" id="Phobius"/>
    </source>
</evidence>
<feature type="transmembrane region" description="Helical" evidence="2">
    <location>
        <begin position="222"/>
        <end position="242"/>
    </location>
</feature>
<keyword evidence="2" id="KW-0472">Membrane</keyword>